<dbReference type="SMART" id="SM00293">
    <property type="entry name" value="PWWP"/>
    <property type="match status" value="1"/>
</dbReference>
<dbReference type="Pfam" id="PF07496">
    <property type="entry name" value="zf-CW"/>
    <property type="match status" value="1"/>
</dbReference>
<feature type="domain" description="PWWP" evidence="5">
    <location>
        <begin position="80"/>
        <end position="151"/>
    </location>
</feature>
<dbReference type="PANTHER" id="PTHR15999:SF2">
    <property type="entry name" value="ZINC FINGER CW-TYPE PWWP DOMAIN PROTEIN 1"/>
    <property type="match status" value="1"/>
</dbReference>
<reference evidence="7" key="1">
    <citation type="submission" date="2020-08" db="EMBL/GenBank/DDBJ databases">
        <title>Multicomponent nature underlies the extraordinary mechanical properties of spider dragline silk.</title>
        <authorList>
            <person name="Kono N."/>
            <person name="Nakamura H."/>
            <person name="Mori M."/>
            <person name="Yoshida Y."/>
            <person name="Ohtoshi R."/>
            <person name="Malay A.D."/>
            <person name="Moran D.A.P."/>
            <person name="Tomita M."/>
            <person name="Numata K."/>
            <person name="Arakawa K."/>
        </authorList>
    </citation>
    <scope>NUCLEOTIDE SEQUENCE</scope>
</reference>
<protein>
    <submittedName>
        <fullName evidence="7">Zinc finger CW-type PWWP domain protein 1</fullName>
    </submittedName>
</protein>
<accession>A0A8X6MFS4</accession>
<evidence type="ECO:0000256" key="1">
    <source>
        <dbReference type="ARBA" id="ARBA00022723"/>
    </source>
</evidence>
<dbReference type="SUPFAM" id="SSF63748">
    <property type="entry name" value="Tudor/PWWP/MBT"/>
    <property type="match status" value="1"/>
</dbReference>
<dbReference type="GO" id="GO:0008270">
    <property type="term" value="F:zinc ion binding"/>
    <property type="evidence" value="ECO:0007669"/>
    <property type="project" value="UniProtKB-KW"/>
</dbReference>
<dbReference type="PANTHER" id="PTHR15999">
    <property type="entry name" value="ZINC FINGER CW-TYPE PWWP DOMAIN PROTEIN 1"/>
    <property type="match status" value="1"/>
</dbReference>
<dbReference type="InterPro" id="IPR000313">
    <property type="entry name" value="PWWP_dom"/>
</dbReference>
<dbReference type="InterPro" id="IPR042778">
    <property type="entry name" value="ZCWPW1/ZCWPW2"/>
</dbReference>
<dbReference type="Pfam" id="PF00855">
    <property type="entry name" value="PWWP"/>
    <property type="match status" value="1"/>
</dbReference>
<comment type="caution">
    <text evidence="7">The sequence shown here is derived from an EMBL/GenBank/DDBJ whole genome shotgun (WGS) entry which is preliminary data.</text>
</comment>
<proteinExistence type="predicted"/>
<keyword evidence="8" id="KW-1185">Reference proteome</keyword>
<keyword evidence="2" id="KW-0863">Zinc-finger</keyword>
<evidence type="ECO:0000259" key="6">
    <source>
        <dbReference type="PROSITE" id="PS51050"/>
    </source>
</evidence>
<organism evidence="7 8">
    <name type="scientific">Trichonephila inaurata madagascariensis</name>
    <dbReference type="NCBI Taxonomy" id="2747483"/>
    <lineage>
        <taxon>Eukaryota</taxon>
        <taxon>Metazoa</taxon>
        <taxon>Ecdysozoa</taxon>
        <taxon>Arthropoda</taxon>
        <taxon>Chelicerata</taxon>
        <taxon>Arachnida</taxon>
        <taxon>Araneae</taxon>
        <taxon>Araneomorphae</taxon>
        <taxon>Entelegynae</taxon>
        <taxon>Araneoidea</taxon>
        <taxon>Nephilidae</taxon>
        <taxon>Trichonephila</taxon>
        <taxon>Trichonephila inaurata</taxon>
    </lineage>
</organism>
<dbReference type="Gene3D" id="2.30.30.140">
    <property type="match status" value="1"/>
</dbReference>
<feature type="region of interest" description="Disordered" evidence="4">
    <location>
        <begin position="205"/>
        <end position="235"/>
    </location>
</feature>
<evidence type="ECO:0000313" key="8">
    <source>
        <dbReference type="Proteomes" id="UP000886998"/>
    </source>
</evidence>
<evidence type="ECO:0000259" key="5">
    <source>
        <dbReference type="PROSITE" id="PS50812"/>
    </source>
</evidence>
<dbReference type="InterPro" id="IPR011124">
    <property type="entry name" value="Znf_CW"/>
</dbReference>
<dbReference type="Gene3D" id="3.30.40.100">
    <property type="match status" value="1"/>
</dbReference>
<feature type="domain" description="CW-type" evidence="6">
    <location>
        <begin position="23"/>
        <end position="72"/>
    </location>
</feature>
<gene>
    <name evidence="7" type="primary">ZCWPW1_2</name>
    <name evidence="7" type="ORF">TNIN_311613</name>
</gene>
<dbReference type="OrthoDB" id="757982at2759"/>
<dbReference type="Proteomes" id="UP000886998">
    <property type="component" value="Unassembled WGS sequence"/>
</dbReference>
<dbReference type="PROSITE" id="PS50812">
    <property type="entry name" value="PWWP"/>
    <property type="match status" value="1"/>
</dbReference>
<keyword evidence="3" id="KW-0862">Zinc</keyword>
<evidence type="ECO:0000256" key="3">
    <source>
        <dbReference type="ARBA" id="ARBA00022833"/>
    </source>
</evidence>
<dbReference type="AlphaFoldDB" id="A0A8X6MFS4"/>
<dbReference type="PROSITE" id="PS51050">
    <property type="entry name" value="ZF_CW"/>
    <property type="match status" value="1"/>
</dbReference>
<sequence length="235" mass="27370">MSEPEMSASDFKKQLLEVIENLTEDSEIFIECTICKKWRKVSGYSTGDLVPEHWECSMQENGNCSIPSPYDDSDLMEYDPGQIVWAKLSGYPWWPGMIDLSTHCNIIRKPNEVRHRVKILVFSHKYHVRFFGKHVLKQWVDQRQICFYSKNSPDQILGEKRGLYKDLERAILQAEKAQKMNLQDRLKKYSFGLCHSDDENKIRKRCRNRTSASTSKNSKKVAETNAKGTEGKEIK</sequence>
<dbReference type="GO" id="GO:0005634">
    <property type="term" value="C:nucleus"/>
    <property type="evidence" value="ECO:0007669"/>
    <property type="project" value="TreeGrafter"/>
</dbReference>
<evidence type="ECO:0000256" key="4">
    <source>
        <dbReference type="SAM" id="MobiDB-lite"/>
    </source>
</evidence>
<evidence type="ECO:0000256" key="2">
    <source>
        <dbReference type="ARBA" id="ARBA00022771"/>
    </source>
</evidence>
<keyword evidence="1" id="KW-0479">Metal-binding</keyword>
<dbReference type="EMBL" id="BMAV01026146">
    <property type="protein sequence ID" value="GFS47826.1"/>
    <property type="molecule type" value="Genomic_DNA"/>
</dbReference>
<evidence type="ECO:0000313" key="7">
    <source>
        <dbReference type="EMBL" id="GFS47826.1"/>
    </source>
</evidence>
<name>A0A8X6MFS4_9ARAC</name>